<name>Q1IPN5_KORVE</name>
<dbReference type="RefSeq" id="WP_011522966.1">
    <property type="nucleotide sequence ID" value="NC_008009.1"/>
</dbReference>
<organism evidence="2 3">
    <name type="scientific">Koribacter versatilis (strain Ellin345)</name>
    <dbReference type="NCBI Taxonomy" id="204669"/>
    <lineage>
        <taxon>Bacteria</taxon>
        <taxon>Pseudomonadati</taxon>
        <taxon>Acidobacteriota</taxon>
        <taxon>Terriglobia</taxon>
        <taxon>Terriglobales</taxon>
        <taxon>Candidatus Korobacteraceae</taxon>
        <taxon>Candidatus Korobacter</taxon>
    </lineage>
</organism>
<dbReference type="STRING" id="204669.Acid345_2164"/>
<dbReference type="EMBL" id="CP000360">
    <property type="protein sequence ID" value="ABF41165.1"/>
    <property type="molecule type" value="Genomic_DNA"/>
</dbReference>
<dbReference type="KEGG" id="aba:Acid345_2164"/>
<dbReference type="EnsemblBacteria" id="ABF41165">
    <property type="protein sequence ID" value="ABF41165"/>
    <property type="gene ID" value="Acid345_2164"/>
</dbReference>
<proteinExistence type="predicted"/>
<dbReference type="eggNOG" id="COG2318">
    <property type="taxonomic scope" value="Bacteria"/>
</dbReference>
<dbReference type="HOGENOM" id="CLU_105789_3_1_0"/>
<dbReference type="SUPFAM" id="SSF109854">
    <property type="entry name" value="DinB/YfiT-like putative metalloenzymes"/>
    <property type="match status" value="1"/>
</dbReference>
<dbReference type="Pfam" id="PF12867">
    <property type="entry name" value="DinB_2"/>
    <property type="match status" value="1"/>
</dbReference>
<dbReference type="AlphaFoldDB" id="Q1IPN5"/>
<dbReference type="Gene3D" id="1.20.120.450">
    <property type="entry name" value="dinb family like domain"/>
    <property type="match status" value="1"/>
</dbReference>
<evidence type="ECO:0000313" key="2">
    <source>
        <dbReference type="EMBL" id="ABF41165.1"/>
    </source>
</evidence>
<protein>
    <recommendedName>
        <fullName evidence="1">DinB-like domain-containing protein</fullName>
    </recommendedName>
</protein>
<keyword evidence="3" id="KW-1185">Reference proteome</keyword>
<dbReference type="OrthoDB" id="9793216at2"/>
<evidence type="ECO:0000259" key="1">
    <source>
        <dbReference type="Pfam" id="PF12867"/>
    </source>
</evidence>
<dbReference type="Proteomes" id="UP000002432">
    <property type="component" value="Chromosome"/>
</dbReference>
<gene>
    <name evidence="2" type="ordered locus">Acid345_2164</name>
</gene>
<accession>Q1IPN5</accession>
<dbReference type="InterPro" id="IPR024775">
    <property type="entry name" value="DinB-like"/>
</dbReference>
<feature type="domain" description="DinB-like" evidence="1">
    <location>
        <begin position="25"/>
        <end position="159"/>
    </location>
</feature>
<sequence length="167" mass="18722">MAETAQEYVQRIIATLGDIDPLQSLAETPGKLDRILSSFPEEQIRRRPAPGKWSPAEIAIHLSEVEMVVGVRVRLVIGTNGIAIQGFDQDSWATRYGHTDLDIALEAFRALRAANVAFYRSLSPEQWEQYGMHSERGKETARRIVELCAGHDINHLRQIEAIPFGSN</sequence>
<reference evidence="2 3" key="1">
    <citation type="journal article" date="2009" name="Appl. Environ. Microbiol.">
        <title>Three genomes from the phylum Acidobacteria provide insight into the lifestyles of these microorganisms in soils.</title>
        <authorList>
            <person name="Ward N.L."/>
            <person name="Challacombe J.F."/>
            <person name="Janssen P.H."/>
            <person name="Henrissat B."/>
            <person name="Coutinho P.M."/>
            <person name="Wu M."/>
            <person name="Xie G."/>
            <person name="Haft D.H."/>
            <person name="Sait M."/>
            <person name="Badger J."/>
            <person name="Barabote R.D."/>
            <person name="Bradley B."/>
            <person name="Brettin T.S."/>
            <person name="Brinkac L.M."/>
            <person name="Bruce D."/>
            <person name="Creasy T."/>
            <person name="Daugherty S.C."/>
            <person name="Davidsen T.M."/>
            <person name="DeBoy R.T."/>
            <person name="Detter J.C."/>
            <person name="Dodson R.J."/>
            <person name="Durkin A.S."/>
            <person name="Ganapathy A."/>
            <person name="Gwinn-Giglio M."/>
            <person name="Han C.S."/>
            <person name="Khouri H."/>
            <person name="Kiss H."/>
            <person name="Kothari S.P."/>
            <person name="Madupu R."/>
            <person name="Nelson K.E."/>
            <person name="Nelson W.C."/>
            <person name="Paulsen I."/>
            <person name="Penn K."/>
            <person name="Ren Q."/>
            <person name="Rosovitz M.J."/>
            <person name="Selengut J.D."/>
            <person name="Shrivastava S."/>
            <person name="Sullivan S.A."/>
            <person name="Tapia R."/>
            <person name="Thompson L.S."/>
            <person name="Watkins K.L."/>
            <person name="Yang Q."/>
            <person name="Yu C."/>
            <person name="Zafar N."/>
            <person name="Zhou L."/>
            <person name="Kuske C.R."/>
        </authorList>
    </citation>
    <scope>NUCLEOTIDE SEQUENCE [LARGE SCALE GENOMIC DNA]</scope>
    <source>
        <strain evidence="2 3">Ellin345</strain>
    </source>
</reference>
<dbReference type="InterPro" id="IPR034660">
    <property type="entry name" value="DinB/YfiT-like"/>
</dbReference>
<evidence type="ECO:0000313" key="3">
    <source>
        <dbReference type="Proteomes" id="UP000002432"/>
    </source>
</evidence>